<dbReference type="KEGG" id="agv:OJF2_65680"/>
<dbReference type="InterPro" id="IPR029063">
    <property type="entry name" value="SAM-dependent_MTases_sf"/>
</dbReference>
<evidence type="ECO:0000313" key="5">
    <source>
        <dbReference type="EMBL" id="QEH37972.1"/>
    </source>
</evidence>
<dbReference type="AlphaFoldDB" id="A0A5B9WBL9"/>
<evidence type="ECO:0000259" key="4">
    <source>
        <dbReference type="Pfam" id="PF13649"/>
    </source>
</evidence>
<evidence type="ECO:0000313" key="6">
    <source>
        <dbReference type="Proteomes" id="UP000324233"/>
    </source>
</evidence>
<keyword evidence="1" id="KW-0489">Methyltransferase</keyword>
<feature type="domain" description="Methyltransferase" evidence="4">
    <location>
        <begin position="40"/>
        <end position="134"/>
    </location>
</feature>
<dbReference type="Gene3D" id="3.40.50.150">
    <property type="entry name" value="Vaccinia Virus protein VP39"/>
    <property type="match status" value="1"/>
</dbReference>
<dbReference type="SUPFAM" id="SSF53335">
    <property type="entry name" value="S-adenosyl-L-methionine-dependent methyltransferases"/>
    <property type="match status" value="1"/>
</dbReference>
<dbReference type="OrthoDB" id="9804312at2"/>
<dbReference type="PANTHER" id="PTHR43464:SF19">
    <property type="entry name" value="UBIQUINONE BIOSYNTHESIS O-METHYLTRANSFERASE, MITOCHONDRIAL"/>
    <property type="match status" value="1"/>
</dbReference>
<protein>
    <submittedName>
        <fullName evidence="5">Mg-protoporphyrin IX methyl transferase</fullName>
    </submittedName>
</protein>
<dbReference type="InterPro" id="IPR041698">
    <property type="entry name" value="Methyltransf_25"/>
</dbReference>
<evidence type="ECO:0000256" key="1">
    <source>
        <dbReference type="ARBA" id="ARBA00022603"/>
    </source>
</evidence>
<dbReference type="CDD" id="cd02440">
    <property type="entry name" value="AdoMet_MTases"/>
    <property type="match status" value="1"/>
</dbReference>
<gene>
    <name evidence="5" type="ORF">OJF2_65680</name>
</gene>
<evidence type="ECO:0000256" key="3">
    <source>
        <dbReference type="ARBA" id="ARBA00022691"/>
    </source>
</evidence>
<reference evidence="5 6" key="1">
    <citation type="submission" date="2019-08" db="EMBL/GenBank/DDBJ databases">
        <title>Deep-cultivation of Planctomycetes and their phenomic and genomic characterization uncovers novel biology.</title>
        <authorList>
            <person name="Wiegand S."/>
            <person name="Jogler M."/>
            <person name="Boedeker C."/>
            <person name="Pinto D."/>
            <person name="Vollmers J."/>
            <person name="Rivas-Marin E."/>
            <person name="Kohn T."/>
            <person name="Peeters S.H."/>
            <person name="Heuer A."/>
            <person name="Rast P."/>
            <person name="Oberbeckmann S."/>
            <person name="Bunk B."/>
            <person name="Jeske O."/>
            <person name="Meyerdierks A."/>
            <person name="Storesund J.E."/>
            <person name="Kallscheuer N."/>
            <person name="Luecker S."/>
            <person name="Lage O.M."/>
            <person name="Pohl T."/>
            <person name="Merkel B.J."/>
            <person name="Hornburger P."/>
            <person name="Mueller R.-W."/>
            <person name="Bruemmer F."/>
            <person name="Labrenz M."/>
            <person name="Spormann A.M."/>
            <person name="Op den Camp H."/>
            <person name="Overmann J."/>
            <person name="Amann R."/>
            <person name="Jetten M.S.M."/>
            <person name="Mascher T."/>
            <person name="Medema M.H."/>
            <person name="Devos D.P."/>
            <person name="Kaster A.-K."/>
            <person name="Ovreas L."/>
            <person name="Rohde M."/>
            <person name="Galperin M.Y."/>
            <person name="Jogler C."/>
        </authorList>
    </citation>
    <scope>NUCLEOTIDE SEQUENCE [LARGE SCALE GENOMIC DNA]</scope>
    <source>
        <strain evidence="5 6">OJF2</strain>
    </source>
</reference>
<dbReference type="RefSeq" id="WP_148597467.1">
    <property type="nucleotide sequence ID" value="NZ_CP042997.1"/>
</dbReference>
<evidence type="ECO:0000256" key="2">
    <source>
        <dbReference type="ARBA" id="ARBA00022679"/>
    </source>
</evidence>
<dbReference type="GO" id="GO:0032259">
    <property type="term" value="P:methylation"/>
    <property type="evidence" value="ECO:0007669"/>
    <property type="project" value="UniProtKB-KW"/>
</dbReference>
<dbReference type="Pfam" id="PF13649">
    <property type="entry name" value="Methyltransf_25"/>
    <property type="match status" value="1"/>
</dbReference>
<accession>A0A5B9WBL9</accession>
<keyword evidence="6" id="KW-1185">Reference proteome</keyword>
<dbReference type="EMBL" id="CP042997">
    <property type="protein sequence ID" value="QEH37972.1"/>
    <property type="molecule type" value="Genomic_DNA"/>
</dbReference>
<keyword evidence="3" id="KW-0949">S-adenosyl-L-methionine</keyword>
<dbReference type="GO" id="GO:0008168">
    <property type="term" value="F:methyltransferase activity"/>
    <property type="evidence" value="ECO:0007669"/>
    <property type="project" value="UniProtKB-KW"/>
</dbReference>
<sequence>MDRDRFEQAYRERPPWDIPGPQPALVELAEAEAGAVRSPVLDAGCGTGENALFLASRGHDVLGLDYVEAAIEKARAKAADRGGSARFEVGSALELDRLGATFETVIDCGLFHTFDDDQRRAYVESLRAAVRPGGLYVMLCFSDREPAGQGPRRITQEEIREAFRDGWVVESIRATRFRVTDHPEAWTFSPGGPHAWLATIARAAAPES</sequence>
<organism evidence="5 6">
    <name type="scientific">Aquisphaera giovannonii</name>
    <dbReference type="NCBI Taxonomy" id="406548"/>
    <lineage>
        <taxon>Bacteria</taxon>
        <taxon>Pseudomonadati</taxon>
        <taxon>Planctomycetota</taxon>
        <taxon>Planctomycetia</taxon>
        <taxon>Isosphaerales</taxon>
        <taxon>Isosphaeraceae</taxon>
        <taxon>Aquisphaera</taxon>
    </lineage>
</organism>
<keyword evidence="2 5" id="KW-0808">Transferase</keyword>
<proteinExistence type="predicted"/>
<dbReference type="PANTHER" id="PTHR43464">
    <property type="entry name" value="METHYLTRANSFERASE"/>
    <property type="match status" value="1"/>
</dbReference>
<dbReference type="Proteomes" id="UP000324233">
    <property type="component" value="Chromosome"/>
</dbReference>
<name>A0A5B9WBL9_9BACT</name>